<evidence type="ECO:0000256" key="3">
    <source>
        <dbReference type="ARBA" id="ARBA00022679"/>
    </source>
</evidence>
<keyword evidence="11" id="KW-1185">Reference proteome</keyword>
<dbReference type="InterPro" id="IPR005467">
    <property type="entry name" value="His_kinase_dom"/>
</dbReference>
<organism evidence="10 11">
    <name type="scientific">Herbinix hemicellulosilytica</name>
    <dbReference type="NCBI Taxonomy" id="1564487"/>
    <lineage>
        <taxon>Bacteria</taxon>
        <taxon>Bacillati</taxon>
        <taxon>Bacillota</taxon>
        <taxon>Clostridia</taxon>
        <taxon>Lachnospirales</taxon>
        <taxon>Lachnospiraceae</taxon>
        <taxon>Herbinix</taxon>
    </lineage>
</organism>
<accession>A0A0H5SG69</accession>
<evidence type="ECO:0000313" key="10">
    <source>
        <dbReference type="EMBL" id="CRZ34464.1"/>
    </source>
</evidence>
<dbReference type="PANTHER" id="PTHR43065">
    <property type="entry name" value="SENSOR HISTIDINE KINASE"/>
    <property type="match status" value="1"/>
</dbReference>
<gene>
    <name evidence="10" type="ORF">HHT355_1262</name>
</gene>
<dbReference type="PRINTS" id="PR00344">
    <property type="entry name" value="BCTRLSENSOR"/>
</dbReference>
<dbReference type="GO" id="GO:0000160">
    <property type="term" value="P:phosphorelay signal transduction system"/>
    <property type="evidence" value="ECO:0007669"/>
    <property type="project" value="UniProtKB-KW"/>
</dbReference>
<keyword evidence="8" id="KW-0472">Membrane</keyword>
<sequence length="289" mass="33463">MHDVFQYAFWRYKLEVIVPRYYATVLPPLAFIILLAILLIAYKFKTDNMFNWFKERAIKKSLTLLNNNLKDVLHSDKNIMFNIKILSEKALASYGTAEGKAQLEKILSLSNNHMESIAKALNNIKDLKVSTIHNNLIDAIESAINEVNIPDYIEIIKIYHDTEVYGNFDMYHMKQALINLITNSLDAIYSKNVEKGIIRITVNSSIEWIYLSIRDNGCGIPRKYIKKIFNPYFSTKSKQNNWGIGLSYVFRVITAHYGHMRIKSKKDEYTNVEILLPRSKSFGGQYGED</sequence>
<evidence type="ECO:0000256" key="8">
    <source>
        <dbReference type="SAM" id="Phobius"/>
    </source>
</evidence>
<dbReference type="EC" id="2.7.13.3" evidence="2"/>
<dbReference type="GO" id="GO:0005524">
    <property type="term" value="F:ATP binding"/>
    <property type="evidence" value="ECO:0007669"/>
    <property type="project" value="UniProtKB-KW"/>
</dbReference>
<dbReference type="Gene3D" id="3.30.565.10">
    <property type="entry name" value="Histidine kinase-like ATPase, C-terminal domain"/>
    <property type="match status" value="1"/>
</dbReference>
<evidence type="ECO:0000256" key="1">
    <source>
        <dbReference type="ARBA" id="ARBA00000085"/>
    </source>
</evidence>
<keyword evidence="8" id="KW-1133">Transmembrane helix</keyword>
<dbReference type="PANTHER" id="PTHR43065:SF46">
    <property type="entry name" value="C4-DICARBOXYLATE TRANSPORT SENSOR PROTEIN DCTB"/>
    <property type="match status" value="1"/>
</dbReference>
<dbReference type="SUPFAM" id="SSF55874">
    <property type="entry name" value="ATPase domain of HSP90 chaperone/DNA topoisomerase II/histidine kinase"/>
    <property type="match status" value="1"/>
</dbReference>
<dbReference type="AlphaFoldDB" id="A0A0H5SG69"/>
<dbReference type="SMART" id="SM00387">
    <property type="entry name" value="HATPase_c"/>
    <property type="match status" value="1"/>
</dbReference>
<keyword evidence="7" id="KW-0902">Two-component regulatory system</keyword>
<evidence type="ECO:0000256" key="7">
    <source>
        <dbReference type="ARBA" id="ARBA00023012"/>
    </source>
</evidence>
<evidence type="ECO:0000256" key="5">
    <source>
        <dbReference type="ARBA" id="ARBA00022777"/>
    </source>
</evidence>
<feature type="transmembrane region" description="Helical" evidence="8">
    <location>
        <begin position="20"/>
        <end position="42"/>
    </location>
</feature>
<protein>
    <recommendedName>
        <fullName evidence="2">histidine kinase</fullName>
        <ecNumber evidence="2">2.7.13.3</ecNumber>
    </recommendedName>
</protein>
<feature type="domain" description="Histidine kinase" evidence="9">
    <location>
        <begin position="71"/>
        <end position="280"/>
    </location>
</feature>
<evidence type="ECO:0000313" key="11">
    <source>
        <dbReference type="Proteomes" id="UP000236497"/>
    </source>
</evidence>
<keyword evidence="5" id="KW-0418">Kinase</keyword>
<proteinExistence type="predicted"/>
<dbReference type="PROSITE" id="PS50109">
    <property type="entry name" value="HIS_KIN"/>
    <property type="match status" value="1"/>
</dbReference>
<dbReference type="EMBL" id="CVTD020000015">
    <property type="protein sequence ID" value="CRZ34464.1"/>
    <property type="molecule type" value="Genomic_DNA"/>
</dbReference>
<evidence type="ECO:0000256" key="2">
    <source>
        <dbReference type="ARBA" id="ARBA00012438"/>
    </source>
</evidence>
<dbReference type="Proteomes" id="UP000236497">
    <property type="component" value="Unassembled WGS sequence"/>
</dbReference>
<reference evidence="10 11" key="1">
    <citation type="submission" date="2015-06" db="EMBL/GenBank/DDBJ databases">
        <authorList>
            <person name="Wibberg Daniel"/>
        </authorList>
    </citation>
    <scope>NUCLEOTIDE SEQUENCE [LARGE SCALE GENOMIC DNA]</scope>
    <source>
        <strain evidence="10 11">T3/55T</strain>
    </source>
</reference>
<dbReference type="RefSeq" id="WP_158245905.1">
    <property type="nucleotide sequence ID" value="NZ_CVTD020000015.1"/>
</dbReference>
<dbReference type="Pfam" id="PF02518">
    <property type="entry name" value="HATPase_c"/>
    <property type="match status" value="1"/>
</dbReference>
<evidence type="ECO:0000256" key="4">
    <source>
        <dbReference type="ARBA" id="ARBA00022741"/>
    </source>
</evidence>
<name>A0A0H5SG69_HERHM</name>
<keyword evidence="4" id="KW-0547">Nucleotide-binding</keyword>
<keyword evidence="8" id="KW-0812">Transmembrane</keyword>
<comment type="catalytic activity">
    <reaction evidence="1">
        <text>ATP + protein L-histidine = ADP + protein N-phospho-L-histidine.</text>
        <dbReference type="EC" id="2.7.13.3"/>
    </reaction>
</comment>
<dbReference type="InterPro" id="IPR003594">
    <property type="entry name" value="HATPase_dom"/>
</dbReference>
<evidence type="ECO:0000256" key="6">
    <source>
        <dbReference type="ARBA" id="ARBA00022840"/>
    </source>
</evidence>
<keyword evidence="6" id="KW-0067">ATP-binding</keyword>
<dbReference type="CDD" id="cd00075">
    <property type="entry name" value="HATPase"/>
    <property type="match status" value="1"/>
</dbReference>
<keyword evidence="3" id="KW-0808">Transferase</keyword>
<dbReference type="GO" id="GO:0004673">
    <property type="term" value="F:protein histidine kinase activity"/>
    <property type="evidence" value="ECO:0007669"/>
    <property type="project" value="UniProtKB-EC"/>
</dbReference>
<dbReference type="InterPro" id="IPR004358">
    <property type="entry name" value="Sig_transdc_His_kin-like_C"/>
</dbReference>
<dbReference type="InterPro" id="IPR036890">
    <property type="entry name" value="HATPase_C_sf"/>
</dbReference>
<evidence type="ECO:0000259" key="9">
    <source>
        <dbReference type="PROSITE" id="PS50109"/>
    </source>
</evidence>